<organism evidence="1">
    <name type="scientific">Vigna unguiculata</name>
    <name type="common">Cowpea</name>
    <dbReference type="NCBI Taxonomy" id="3917"/>
    <lineage>
        <taxon>Eukaryota</taxon>
        <taxon>Viridiplantae</taxon>
        <taxon>Streptophyta</taxon>
        <taxon>Embryophyta</taxon>
        <taxon>Tracheophyta</taxon>
        <taxon>Spermatophyta</taxon>
        <taxon>Magnoliopsida</taxon>
        <taxon>eudicotyledons</taxon>
        <taxon>Gunneridae</taxon>
        <taxon>Pentapetalae</taxon>
        <taxon>rosids</taxon>
        <taxon>fabids</taxon>
        <taxon>Fabales</taxon>
        <taxon>Fabaceae</taxon>
        <taxon>Papilionoideae</taxon>
        <taxon>50 kb inversion clade</taxon>
        <taxon>NPAAA clade</taxon>
        <taxon>indigoferoid/millettioid clade</taxon>
        <taxon>Phaseoleae</taxon>
        <taxon>Vigna</taxon>
    </lineage>
</organism>
<sequence>MNFMCCIFSNGGSCLSIPIRLRNNILQSVNDGEYNYFLTLLQVNSDRSKLTVTHYYEQKMLSQTSLFTILQLPGHTLKRLVTVQGFPKCLSLLLGPHAALSKGQNSKATFWVFLSYSGLLKTPSIAPGPLPFSFKGSDEKGKPWATLELFGQFLKKVGEEKKLETFPFFSIGDIDRLAMIDLLELEVHSLVSVSFSFVVQPSPWKLYVFVGGADLGVHEASGFS</sequence>
<dbReference type="EMBL" id="AJ277588">
    <property type="protein sequence ID" value="CAC81820.1"/>
    <property type="molecule type" value="mRNA"/>
</dbReference>
<protein>
    <submittedName>
        <fullName evidence="1">Lectin</fullName>
    </submittedName>
</protein>
<dbReference type="AlphaFoldDB" id="Q8GU03"/>
<evidence type="ECO:0000313" key="1">
    <source>
        <dbReference type="EMBL" id="CAC81820.1"/>
    </source>
</evidence>
<accession>Q8GU03</accession>
<name>Q8GU03_VIGUN</name>
<proteinExistence type="evidence at transcript level"/>
<reference evidence="1" key="1">
    <citation type="submission" date="2000-04" db="EMBL/GenBank/DDBJ databases">
        <authorList>
            <person name="Datta S."/>
        </authorList>
    </citation>
    <scope>NUCLEOTIDE SEQUENCE</scope>
    <source>
        <tissue evidence="1">Seed</tissue>
    </source>
</reference>
<feature type="non-terminal residue" evidence="1">
    <location>
        <position position="1"/>
    </location>
</feature>
<gene>
    <name evidence="1" type="primary">lec</name>
</gene>
<reference evidence="1" key="2">
    <citation type="submission" date="2003-01" db="EMBL/GenBank/DDBJ databases">
        <title>Isolation and characterisation of a lectin gene isolated from cowpea (Vigna unguiculata).</title>
        <authorList>
            <person name="Datta S.B."/>
            <person name="Kansal R.K."/>
            <person name="Koundal K.R."/>
        </authorList>
    </citation>
    <scope>NUCLEOTIDE SEQUENCE</scope>
    <source>
        <tissue evidence="1">Seed</tissue>
    </source>
</reference>